<accession>A0A806JE17</accession>
<gene>
    <name evidence="2" type="ORF">K756_05610</name>
</gene>
<sequence length="98" mass="11569">MTDIATNQAEQTALINMNTHREAQLKYWAGYSLTEIAKMLNIPVSTIASWKKREKWDEAPLFERVSGNIESRYMLLLQKDVKTGYDFKELDFLMHRRE</sequence>
<name>A0A806JE17_GLAPU</name>
<evidence type="ECO:0000313" key="3">
    <source>
        <dbReference type="Proteomes" id="UP000014672"/>
    </source>
</evidence>
<organism evidence="2 3">
    <name type="scientific">Glaesserella parasuis ZJ0906</name>
    <dbReference type="NCBI Taxonomy" id="1322346"/>
    <lineage>
        <taxon>Bacteria</taxon>
        <taxon>Pseudomonadati</taxon>
        <taxon>Pseudomonadota</taxon>
        <taxon>Gammaproteobacteria</taxon>
        <taxon>Pasteurellales</taxon>
        <taxon>Pasteurellaceae</taxon>
        <taxon>Glaesserella</taxon>
    </lineage>
</organism>
<proteinExistence type="predicted"/>
<evidence type="ECO:0000259" key="1">
    <source>
        <dbReference type="Pfam" id="PF06056"/>
    </source>
</evidence>
<feature type="domain" description="Terminase ATPase subunit N-terminal" evidence="1">
    <location>
        <begin position="20"/>
        <end position="74"/>
    </location>
</feature>
<dbReference type="AlphaFoldDB" id="A0A806JE17"/>
<dbReference type="Proteomes" id="UP000014672">
    <property type="component" value="Chromosome"/>
</dbReference>
<reference evidence="2 3" key="1">
    <citation type="journal article" date="2013" name="PLoS ONE">
        <title>Complete Genome Analysis of a Haemophilus parasuis Serovar 12 Strain from China.</title>
        <authorList>
            <person name="Li Y."/>
            <person name="Kwok A.H."/>
            <person name="Jiang J."/>
            <person name="Zou Y."/>
            <person name="Zheng F."/>
            <person name="Chen P."/>
            <person name="Hou C."/>
            <person name="Leung F.C."/>
            <person name="Jiang P."/>
        </authorList>
    </citation>
    <scope>NUCLEOTIDE SEQUENCE [LARGE SCALE GENOMIC DNA]</scope>
    <source>
        <strain evidence="2 3">ZJ0906</strain>
    </source>
</reference>
<dbReference type="InterPro" id="IPR036388">
    <property type="entry name" value="WH-like_DNA-bd_sf"/>
</dbReference>
<dbReference type="Pfam" id="PF06056">
    <property type="entry name" value="Terminase_5"/>
    <property type="match status" value="1"/>
</dbReference>
<dbReference type="KEGG" id="hpaz:K756_05610"/>
<dbReference type="InterPro" id="IPR010332">
    <property type="entry name" value="ATPase_terminase-su_N"/>
</dbReference>
<evidence type="ECO:0000313" key="2">
    <source>
        <dbReference type="EMBL" id="AGO16312.1"/>
    </source>
</evidence>
<dbReference type="InterPro" id="IPR013324">
    <property type="entry name" value="RNA_pol_sigma_r3/r4-like"/>
</dbReference>
<dbReference type="EMBL" id="CP005384">
    <property type="protein sequence ID" value="AGO16312.1"/>
    <property type="molecule type" value="Genomic_DNA"/>
</dbReference>
<dbReference type="SUPFAM" id="SSF88659">
    <property type="entry name" value="Sigma3 and sigma4 domains of RNA polymerase sigma factors"/>
    <property type="match status" value="1"/>
</dbReference>
<dbReference type="Gene3D" id="1.10.10.10">
    <property type="entry name" value="Winged helix-like DNA-binding domain superfamily/Winged helix DNA-binding domain"/>
    <property type="match status" value="1"/>
</dbReference>
<protein>
    <submittedName>
        <fullName evidence="2">Terminase, ATPase subunit</fullName>
    </submittedName>
</protein>